<accession>A0AAD5G418</accession>
<dbReference type="Proteomes" id="UP001206925">
    <property type="component" value="Unassembled WGS sequence"/>
</dbReference>
<evidence type="ECO:0000313" key="1">
    <source>
        <dbReference type="EMBL" id="KAI7726868.1"/>
    </source>
</evidence>
<dbReference type="EMBL" id="JAMZMK010011500">
    <property type="protein sequence ID" value="KAI7726868.1"/>
    <property type="molecule type" value="Genomic_DNA"/>
</dbReference>
<keyword evidence="2" id="KW-1185">Reference proteome</keyword>
<name>A0AAD5G418_AMBAR</name>
<proteinExistence type="predicted"/>
<organism evidence="1 2">
    <name type="scientific">Ambrosia artemisiifolia</name>
    <name type="common">Common ragweed</name>
    <dbReference type="NCBI Taxonomy" id="4212"/>
    <lineage>
        <taxon>Eukaryota</taxon>
        <taxon>Viridiplantae</taxon>
        <taxon>Streptophyta</taxon>
        <taxon>Embryophyta</taxon>
        <taxon>Tracheophyta</taxon>
        <taxon>Spermatophyta</taxon>
        <taxon>Magnoliopsida</taxon>
        <taxon>eudicotyledons</taxon>
        <taxon>Gunneridae</taxon>
        <taxon>Pentapetalae</taxon>
        <taxon>asterids</taxon>
        <taxon>campanulids</taxon>
        <taxon>Asterales</taxon>
        <taxon>Asteraceae</taxon>
        <taxon>Asteroideae</taxon>
        <taxon>Heliantheae alliance</taxon>
        <taxon>Heliantheae</taxon>
        <taxon>Ambrosia</taxon>
    </lineage>
</organism>
<evidence type="ECO:0000313" key="2">
    <source>
        <dbReference type="Proteomes" id="UP001206925"/>
    </source>
</evidence>
<dbReference type="AlphaFoldDB" id="A0AAD5G418"/>
<protein>
    <submittedName>
        <fullName evidence="1">Uncharacterized protein</fullName>
    </submittedName>
</protein>
<reference evidence="1" key="1">
    <citation type="submission" date="2022-06" db="EMBL/GenBank/DDBJ databases">
        <title>Uncovering the hologenomic basis of an extraordinary plant invasion.</title>
        <authorList>
            <person name="Bieker V.C."/>
            <person name="Martin M.D."/>
            <person name="Gilbert T."/>
            <person name="Hodgins K."/>
            <person name="Battlay P."/>
            <person name="Petersen B."/>
            <person name="Wilson J."/>
        </authorList>
    </citation>
    <scope>NUCLEOTIDE SEQUENCE</scope>
    <source>
        <strain evidence="1">AA19_3_7</strain>
        <tissue evidence="1">Leaf</tissue>
    </source>
</reference>
<comment type="caution">
    <text evidence="1">The sequence shown here is derived from an EMBL/GenBank/DDBJ whole genome shotgun (WGS) entry which is preliminary data.</text>
</comment>
<gene>
    <name evidence="1" type="ORF">M8C21_004462</name>
</gene>
<sequence>MDTHRYNQRVAEHQTETRVPELKTGLPIEKQCMLVYSQTLFYEVRKEIQKGLLLCFITKQDEVDGVKVYSVTHLDKRSDVVNEYTIYKSRCNPGELYYGSLEAKCAPQICV</sequence>